<evidence type="ECO:0000313" key="3">
    <source>
        <dbReference type="Proteomes" id="UP001385951"/>
    </source>
</evidence>
<dbReference type="EMBL" id="JASBNA010000005">
    <property type="protein sequence ID" value="KAK7691690.1"/>
    <property type="molecule type" value="Genomic_DNA"/>
</dbReference>
<reference evidence="2 3" key="1">
    <citation type="submission" date="2022-09" db="EMBL/GenBank/DDBJ databases">
        <authorList>
            <person name="Palmer J.M."/>
        </authorList>
    </citation>
    <scope>NUCLEOTIDE SEQUENCE [LARGE SCALE GENOMIC DNA]</scope>
    <source>
        <strain evidence="2 3">DSM 7382</strain>
    </source>
</reference>
<keyword evidence="1" id="KW-0472">Membrane</keyword>
<comment type="caution">
    <text evidence="2">The sequence shown here is derived from an EMBL/GenBank/DDBJ whole genome shotgun (WGS) entry which is preliminary data.</text>
</comment>
<dbReference type="Proteomes" id="UP001385951">
    <property type="component" value="Unassembled WGS sequence"/>
</dbReference>
<accession>A0AAW0GR39</accession>
<gene>
    <name evidence="2" type="ORF">QCA50_005090</name>
</gene>
<keyword evidence="1" id="KW-1133">Transmembrane helix</keyword>
<dbReference type="AlphaFoldDB" id="A0AAW0GR39"/>
<feature type="transmembrane region" description="Helical" evidence="1">
    <location>
        <begin position="63"/>
        <end position="87"/>
    </location>
</feature>
<keyword evidence="3" id="KW-1185">Reference proteome</keyword>
<name>A0AAW0GR39_9APHY</name>
<evidence type="ECO:0000313" key="2">
    <source>
        <dbReference type="EMBL" id="KAK7691690.1"/>
    </source>
</evidence>
<proteinExistence type="predicted"/>
<keyword evidence="1" id="KW-0812">Transmembrane</keyword>
<protein>
    <submittedName>
        <fullName evidence="2">Uncharacterized protein</fullName>
    </submittedName>
</protein>
<evidence type="ECO:0000256" key="1">
    <source>
        <dbReference type="SAM" id="Phobius"/>
    </source>
</evidence>
<organism evidence="2 3">
    <name type="scientific">Cerrena zonata</name>
    <dbReference type="NCBI Taxonomy" id="2478898"/>
    <lineage>
        <taxon>Eukaryota</taxon>
        <taxon>Fungi</taxon>
        <taxon>Dikarya</taxon>
        <taxon>Basidiomycota</taxon>
        <taxon>Agaricomycotina</taxon>
        <taxon>Agaricomycetes</taxon>
        <taxon>Polyporales</taxon>
        <taxon>Cerrenaceae</taxon>
        <taxon>Cerrena</taxon>
    </lineage>
</organism>
<feature type="transmembrane region" description="Helical" evidence="1">
    <location>
        <begin position="128"/>
        <end position="149"/>
    </location>
</feature>
<sequence length="175" mass="19575">MSSPLSDQSQVTIASQSQNAAYCGMAIAMVGLQCQLHGFGDLLDGIPEEAQLFVGRRLAFPDFIYLLSRVITFPFMVLLIVFCVIPVEFINCHALELSLTWLACTRHPLQHITILLRVRAIFKESPKAVWVFGFLWLSTCASILFPFLFRTHKTLARIAEYALGIMLKDTAPPVS</sequence>